<dbReference type="AlphaFoldDB" id="A0A9W8JK23"/>
<evidence type="ECO:0000259" key="1">
    <source>
        <dbReference type="PROSITE" id="PS51767"/>
    </source>
</evidence>
<comment type="caution">
    <text evidence="2">The sequence shown here is derived from an EMBL/GenBank/DDBJ whole genome shotgun (WGS) entry which is preliminary data.</text>
</comment>
<organism evidence="2 3">
    <name type="scientific">Agrocybe chaxingu</name>
    <dbReference type="NCBI Taxonomy" id="84603"/>
    <lineage>
        <taxon>Eukaryota</taxon>
        <taxon>Fungi</taxon>
        <taxon>Dikarya</taxon>
        <taxon>Basidiomycota</taxon>
        <taxon>Agaricomycotina</taxon>
        <taxon>Agaricomycetes</taxon>
        <taxon>Agaricomycetidae</taxon>
        <taxon>Agaricales</taxon>
        <taxon>Agaricineae</taxon>
        <taxon>Strophariaceae</taxon>
        <taxon>Agrocybe</taxon>
    </lineage>
</organism>
<proteinExistence type="predicted"/>
<evidence type="ECO:0000313" key="3">
    <source>
        <dbReference type="Proteomes" id="UP001148786"/>
    </source>
</evidence>
<gene>
    <name evidence="2" type="ORF">NLJ89_g12413</name>
</gene>
<dbReference type="SUPFAM" id="SSF50630">
    <property type="entry name" value="Acid proteases"/>
    <property type="match status" value="1"/>
</dbReference>
<evidence type="ECO:0000313" key="2">
    <source>
        <dbReference type="EMBL" id="KAJ3477512.1"/>
    </source>
</evidence>
<dbReference type="PROSITE" id="PS51767">
    <property type="entry name" value="PEPTIDASE_A1"/>
    <property type="match status" value="1"/>
</dbReference>
<keyword evidence="3" id="KW-1185">Reference proteome</keyword>
<dbReference type="Proteomes" id="UP001148786">
    <property type="component" value="Unassembled WGS sequence"/>
</dbReference>
<dbReference type="Gene3D" id="2.40.70.10">
    <property type="entry name" value="Acid Proteases"/>
    <property type="match status" value="1"/>
</dbReference>
<dbReference type="EMBL" id="JANKHO010004305">
    <property type="protein sequence ID" value="KAJ3477512.1"/>
    <property type="molecule type" value="Genomic_DNA"/>
</dbReference>
<dbReference type="InterPro" id="IPR033121">
    <property type="entry name" value="PEPTIDASE_A1"/>
</dbReference>
<sequence length="78" mass="8606">MWIVPCNTTTLVELSFGGQRYPIHPLDLTTLTDPIEVNGQERIACVGALKGVDAWGGNEYDMSLGDSFLRNVYSVYVP</sequence>
<reference evidence="2" key="1">
    <citation type="submission" date="2022-07" db="EMBL/GenBank/DDBJ databases">
        <title>Genome Sequence of Agrocybe chaxingu.</title>
        <authorList>
            <person name="Buettner E."/>
        </authorList>
    </citation>
    <scope>NUCLEOTIDE SEQUENCE</scope>
    <source>
        <strain evidence="2">MP-N11</strain>
    </source>
</reference>
<accession>A0A9W8JK23</accession>
<dbReference type="InterPro" id="IPR021109">
    <property type="entry name" value="Peptidase_aspartic_dom_sf"/>
</dbReference>
<dbReference type="OrthoDB" id="771136at2759"/>
<protein>
    <recommendedName>
        <fullName evidence="1">Peptidase A1 domain-containing protein</fullName>
    </recommendedName>
</protein>
<feature type="domain" description="Peptidase A1" evidence="1">
    <location>
        <begin position="1"/>
        <end position="78"/>
    </location>
</feature>
<name>A0A9W8JK23_9AGAR</name>